<dbReference type="GO" id="GO:0005737">
    <property type="term" value="C:cytoplasm"/>
    <property type="evidence" value="ECO:0007669"/>
    <property type="project" value="UniProtKB-ARBA"/>
</dbReference>
<evidence type="ECO:0000256" key="4">
    <source>
        <dbReference type="ARBA" id="ARBA00022980"/>
    </source>
</evidence>
<evidence type="ECO:0000256" key="3">
    <source>
        <dbReference type="ARBA" id="ARBA00022884"/>
    </source>
</evidence>
<evidence type="ECO:0000256" key="1">
    <source>
        <dbReference type="ARBA" id="ARBA00008563"/>
    </source>
</evidence>
<evidence type="ECO:0000313" key="8">
    <source>
        <dbReference type="EMBL" id="HJD97653.1"/>
    </source>
</evidence>
<dbReference type="InterPro" id="IPR028909">
    <property type="entry name" value="bL21-like"/>
</dbReference>
<evidence type="ECO:0000313" key="9">
    <source>
        <dbReference type="Proteomes" id="UP000698963"/>
    </source>
</evidence>
<dbReference type="Proteomes" id="UP000698963">
    <property type="component" value="Unassembled WGS sequence"/>
</dbReference>
<comment type="similarity">
    <text evidence="1 6 7">Belongs to the bacterial ribosomal protein bL21 family.</text>
</comment>
<comment type="subunit">
    <text evidence="6">Part of the 50S ribosomal subunit. Contacts protein L20.</text>
</comment>
<name>A0A921DS07_9BACT</name>
<dbReference type="InterPro" id="IPR036164">
    <property type="entry name" value="bL21-like_sf"/>
</dbReference>
<keyword evidence="2 6" id="KW-0699">rRNA-binding</keyword>
<evidence type="ECO:0000256" key="6">
    <source>
        <dbReference type="HAMAP-Rule" id="MF_01363"/>
    </source>
</evidence>
<evidence type="ECO:0000256" key="5">
    <source>
        <dbReference type="ARBA" id="ARBA00023274"/>
    </source>
</evidence>
<sequence length="102" mass="11319">MYAIVEVLGKQYRVQEGNKVVVDLMDAEKDSEVSLDRVLMIGGESTKIGTPVVEGAKVTAKVVDHILGDKVVVFKHKRRKAERRTQGHRQEYTVLTVTGIVA</sequence>
<keyword evidence="5 6" id="KW-0687">Ribonucleoprotein</keyword>
<proteinExistence type="inferred from homology"/>
<dbReference type="Pfam" id="PF00829">
    <property type="entry name" value="Ribosomal_L21p"/>
    <property type="match status" value="1"/>
</dbReference>
<keyword evidence="4 6" id="KW-0689">Ribosomal protein</keyword>
<comment type="function">
    <text evidence="6 7">This protein binds to 23S rRNA in the presence of protein L20.</text>
</comment>
<protein>
    <recommendedName>
        <fullName evidence="6">Large ribosomal subunit protein bL21</fullName>
    </recommendedName>
</protein>
<keyword evidence="3 6" id="KW-0694">RNA-binding</keyword>
<gene>
    <name evidence="6 8" type="primary">rplU</name>
    <name evidence="8" type="ORF">K8W16_08415</name>
</gene>
<dbReference type="InterPro" id="IPR018258">
    <property type="entry name" value="Ribosomal_bL21_CS"/>
</dbReference>
<dbReference type="EMBL" id="DYZA01000168">
    <property type="protein sequence ID" value="HJD97653.1"/>
    <property type="molecule type" value="Genomic_DNA"/>
</dbReference>
<dbReference type="NCBIfam" id="TIGR00061">
    <property type="entry name" value="L21"/>
    <property type="match status" value="1"/>
</dbReference>
<dbReference type="PROSITE" id="PS01169">
    <property type="entry name" value="RIBOSOMAL_L21"/>
    <property type="match status" value="1"/>
</dbReference>
<dbReference type="GO" id="GO:0003735">
    <property type="term" value="F:structural constituent of ribosome"/>
    <property type="evidence" value="ECO:0007669"/>
    <property type="project" value="InterPro"/>
</dbReference>
<organism evidence="8 9">
    <name type="scientific">Mailhella massiliensis</name>
    <dbReference type="NCBI Taxonomy" id="1903261"/>
    <lineage>
        <taxon>Bacteria</taxon>
        <taxon>Pseudomonadati</taxon>
        <taxon>Thermodesulfobacteriota</taxon>
        <taxon>Desulfovibrionia</taxon>
        <taxon>Desulfovibrionales</taxon>
        <taxon>Desulfovibrionaceae</taxon>
        <taxon>Mailhella</taxon>
    </lineage>
</organism>
<comment type="caution">
    <text evidence="8">The sequence shown here is derived from an EMBL/GenBank/DDBJ whole genome shotgun (WGS) entry which is preliminary data.</text>
</comment>
<dbReference type="PANTHER" id="PTHR21349">
    <property type="entry name" value="50S RIBOSOMAL PROTEIN L21"/>
    <property type="match status" value="1"/>
</dbReference>
<dbReference type="PANTHER" id="PTHR21349:SF0">
    <property type="entry name" value="LARGE RIBOSOMAL SUBUNIT PROTEIN BL21M"/>
    <property type="match status" value="1"/>
</dbReference>
<evidence type="ECO:0000256" key="7">
    <source>
        <dbReference type="RuleBase" id="RU000562"/>
    </source>
</evidence>
<evidence type="ECO:0000256" key="2">
    <source>
        <dbReference type="ARBA" id="ARBA00022730"/>
    </source>
</evidence>
<dbReference type="SUPFAM" id="SSF141091">
    <property type="entry name" value="L21p-like"/>
    <property type="match status" value="1"/>
</dbReference>
<dbReference type="GO" id="GO:0006412">
    <property type="term" value="P:translation"/>
    <property type="evidence" value="ECO:0007669"/>
    <property type="project" value="UniProtKB-UniRule"/>
</dbReference>
<dbReference type="GO" id="GO:1990904">
    <property type="term" value="C:ribonucleoprotein complex"/>
    <property type="evidence" value="ECO:0007669"/>
    <property type="project" value="UniProtKB-KW"/>
</dbReference>
<dbReference type="AlphaFoldDB" id="A0A921DS07"/>
<dbReference type="GO" id="GO:0019843">
    <property type="term" value="F:rRNA binding"/>
    <property type="evidence" value="ECO:0007669"/>
    <property type="project" value="UniProtKB-UniRule"/>
</dbReference>
<dbReference type="HAMAP" id="MF_01363">
    <property type="entry name" value="Ribosomal_bL21"/>
    <property type="match status" value="1"/>
</dbReference>
<dbReference type="GO" id="GO:0005840">
    <property type="term" value="C:ribosome"/>
    <property type="evidence" value="ECO:0007669"/>
    <property type="project" value="UniProtKB-KW"/>
</dbReference>
<dbReference type="RefSeq" id="WP_304122699.1">
    <property type="nucleotide sequence ID" value="NZ_DYZA01000168.1"/>
</dbReference>
<reference evidence="8" key="2">
    <citation type="submission" date="2021-09" db="EMBL/GenBank/DDBJ databases">
        <authorList>
            <person name="Gilroy R."/>
        </authorList>
    </citation>
    <scope>NUCLEOTIDE SEQUENCE</scope>
    <source>
        <strain evidence="8">ChiGjej2B2-19336</strain>
    </source>
</reference>
<accession>A0A921DS07</accession>
<dbReference type="InterPro" id="IPR001787">
    <property type="entry name" value="Ribosomal_bL21"/>
</dbReference>
<reference evidence="8" key="1">
    <citation type="journal article" date="2021" name="PeerJ">
        <title>Extensive microbial diversity within the chicken gut microbiome revealed by metagenomics and culture.</title>
        <authorList>
            <person name="Gilroy R."/>
            <person name="Ravi A."/>
            <person name="Getino M."/>
            <person name="Pursley I."/>
            <person name="Horton D.L."/>
            <person name="Alikhan N.F."/>
            <person name="Baker D."/>
            <person name="Gharbi K."/>
            <person name="Hall N."/>
            <person name="Watson M."/>
            <person name="Adriaenssens E.M."/>
            <person name="Foster-Nyarko E."/>
            <person name="Jarju S."/>
            <person name="Secka A."/>
            <person name="Antonio M."/>
            <person name="Oren A."/>
            <person name="Chaudhuri R.R."/>
            <person name="La Ragione R."/>
            <person name="Hildebrand F."/>
            <person name="Pallen M.J."/>
        </authorList>
    </citation>
    <scope>NUCLEOTIDE SEQUENCE</scope>
    <source>
        <strain evidence="8">ChiGjej2B2-19336</strain>
    </source>
</reference>